<accession>A0A6G1CE99</accession>
<dbReference type="OrthoDB" id="685110at2759"/>
<name>A0A6G1CE99_9ORYZ</name>
<proteinExistence type="predicted"/>
<evidence type="ECO:0000313" key="2">
    <source>
        <dbReference type="EMBL" id="KAF0898502.1"/>
    </source>
</evidence>
<dbReference type="AlphaFoldDB" id="A0A6G1CE99"/>
<dbReference type="EMBL" id="SPHZ02000009">
    <property type="protein sequence ID" value="KAF0898502.1"/>
    <property type="molecule type" value="Genomic_DNA"/>
</dbReference>
<gene>
    <name evidence="2" type="ORF">E2562_008103</name>
</gene>
<organism evidence="2 3">
    <name type="scientific">Oryza meyeriana var. granulata</name>
    <dbReference type="NCBI Taxonomy" id="110450"/>
    <lineage>
        <taxon>Eukaryota</taxon>
        <taxon>Viridiplantae</taxon>
        <taxon>Streptophyta</taxon>
        <taxon>Embryophyta</taxon>
        <taxon>Tracheophyta</taxon>
        <taxon>Spermatophyta</taxon>
        <taxon>Magnoliopsida</taxon>
        <taxon>Liliopsida</taxon>
        <taxon>Poales</taxon>
        <taxon>Poaceae</taxon>
        <taxon>BOP clade</taxon>
        <taxon>Oryzoideae</taxon>
        <taxon>Oryzeae</taxon>
        <taxon>Oryzinae</taxon>
        <taxon>Oryza</taxon>
        <taxon>Oryza meyeriana</taxon>
    </lineage>
</organism>
<comment type="caution">
    <text evidence="2">The sequence shown here is derived from an EMBL/GenBank/DDBJ whole genome shotgun (WGS) entry which is preliminary data.</text>
</comment>
<feature type="domain" description="F-box/LRR-repeat protein 15/At3g58940/PEG3-like LRR" evidence="1">
    <location>
        <begin position="68"/>
        <end position="176"/>
    </location>
</feature>
<keyword evidence="3" id="KW-1185">Reference proteome</keyword>
<dbReference type="SUPFAM" id="SSF52047">
    <property type="entry name" value="RNI-like"/>
    <property type="match status" value="1"/>
</dbReference>
<dbReference type="InterPro" id="IPR055411">
    <property type="entry name" value="LRR_FXL15/At3g58940/PEG3-like"/>
</dbReference>
<dbReference type="InterPro" id="IPR055302">
    <property type="entry name" value="F-box_dom-containing"/>
</dbReference>
<dbReference type="PANTHER" id="PTHR32141">
    <property type="match status" value="1"/>
</dbReference>
<dbReference type="PANTHER" id="PTHR32141:SF162">
    <property type="entry name" value="F-BOX DOMAIN-CONTAINING PROTEIN"/>
    <property type="match status" value="1"/>
</dbReference>
<evidence type="ECO:0000313" key="3">
    <source>
        <dbReference type="Proteomes" id="UP000479710"/>
    </source>
</evidence>
<evidence type="ECO:0000259" key="1">
    <source>
        <dbReference type="Pfam" id="PF24758"/>
    </source>
</evidence>
<dbReference type="Pfam" id="PF24758">
    <property type="entry name" value="LRR_At5g56370"/>
    <property type="match status" value="1"/>
</dbReference>
<dbReference type="Proteomes" id="UP000479710">
    <property type="component" value="Unassembled WGS sequence"/>
</dbReference>
<sequence length="176" mass="20174">MVAWSRIWHSVPLNLDDSQIRRAGEHVLDEVSNDAMVARVSSILSSHPGPFSSVRYTCSSVGSYDEALKKWFRAFAAKHLEELSFLNLQYPNNVTVHGDLFRCKSLRRLYLGGVQLPDTGIIARTPHELWEICLYRCILHEWDVENLLTCSPEVENLYIISSTCGWPLRLQIRSRS</sequence>
<protein>
    <recommendedName>
        <fullName evidence="1">F-box/LRR-repeat protein 15/At3g58940/PEG3-like LRR domain-containing protein</fullName>
    </recommendedName>
</protein>
<reference evidence="2 3" key="1">
    <citation type="submission" date="2019-11" db="EMBL/GenBank/DDBJ databases">
        <title>Whole genome sequence of Oryza granulata.</title>
        <authorList>
            <person name="Li W."/>
        </authorList>
    </citation>
    <scope>NUCLEOTIDE SEQUENCE [LARGE SCALE GENOMIC DNA]</scope>
    <source>
        <strain evidence="3">cv. Menghai</strain>
        <tissue evidence="2">Leaf</tissue>
    </source>
</reference>